<comment type="caution">
    <text evidence="1">The sequence shown here is derived from an EMBL/GenBank/DDBJ whole genome shotgun (WGS) entry which is preliminary data.</text>
</comment>
<keyword evidence="2" id="KW-1185">Reference proteome</keyword>
<protein>
    <submittedName>
        <fullName evidence="1">Uncharacterized protein</fullName>
    </submittedName>
</protein>
<evidence type="ECO:0000313" key="1">
    <source>
        <dbReference type="EMBL" id="KAI4345740.1"/>
    </source>
</evidence>
<proteinExistence type="predicted"/>
<evidence type="ECO:0000313" key="2">
    <source>
        <dbReference type="Proteomes" id="UP000828941"/>
    </source>
</evidence>
<dbReference type="Proteomes" id="UP000828941">
    <property type="component" value="Chromosome 5"/>
</dbReference>
<organism evidence="1 2">
    <name type="scientific">Bauhinia variegata</name>
    <name type="common">Purple orchid tree</name>
    <name type="synonym">Phanera variegata</name>
    <dbReference type="NCBI Taxonomy" id="167791"/>
    <lineage>
        <taxon>Eukaryota</taxon>
        <taxon>Viridiplantae</taxon>
        <taxon>Streptophyta</taxon>
        <taxon>Embryophyta</taxon>
        <taxon>Tracheophyta</taxon>
        <taxon>Spermatophyta</taxon>
        <taxon>Magnoliopsida</taxon>
        <taxon>eudicotyledons</taxon>
        <taxon>Gunneridae</taxon>
        <taxon>Pentapetalae</taxon>
        <taxon>rosids</taxon>
        <taxon>fabids</taxon>
        <taxon>Fabales</taxon>
        <taxon>Fabaceae</taxon>
        <taxon>Cercidoideae</taxon>
        <taxon>Cercideae</taxon>
        <taxon>Bauhiniinae</taxon>
        <taxon>Bauhinia</taxon>
    </lineage>
</organism>
<gene>
    <name evidence="1" type="ORF">L6164_012839</name>
</gene>
<reference evidence="1 2" key="1">
    <citation type="journal article" date="2022" name="DNA Res.">
        <title>Chromosomal-level genome assembly of the orchid tree Bauhinia variegata (Leguminosae; Cercidoideae) supports the allotetraploid origin hypothesis of Bauhinia.</title>
        <authorList>
            <person name="Zhong Y."/>
            <person name="Chen Y."/>
            <person name="Zheng D."/>
            <person name="Pang J."/>
            <person name="Liu Y."/>
            <person name="Luo S."/>
            <person name="Meng S."/>
            <person name="Qian L."/>
            <person name="Wei D."/>
            <person name="Dai S."/>
            <person name="Zhou R."/>
        </authorList>
    </citation>
    <scope>NUCLEOTIDE SEQUENCE [LARGE SCALE GENOMIC DNA]</scope>
    <source>
        <strain evidence="1">BV-YZ2020</strain>
    </source>
</reference>
<sequence>MLGATPLRKQEVAVRPNPFTLANTDISKEIIGIHDSSLAARYDVLSLYDILVNLIKNSTRIGDSLQQKIKGFRPVEVVEDRIPQSNIMPSAHTLKQISCKMISNSFNGHAAHETVVWILDKLRNYSWDAKAVIALAAFAMDYGEPWRLSAVQHTTESSVLEVHLFKFGGEERGRQPYIEQFKTLLDPTLQLIKGIIELEDLINDKTYSRKEVPTLYTVQRETYTYWAIFALLACASGIAESEWSIKTSEIVRKVNLELTNLNIVLKECKAQIEAMRDYKWRLSVFNNPSGVLTFLKALIYPRDYQPMEVYDNYNRALVPMDVLKSRHLLLFISPLDNIEDEIWALKPINDAFRRDPDKQDYSILWIPVVENWNEESRAKYEHLKSLMPWYVTTYFSLVKGIRPIREELFYQDMPIVVVVNPRGEIINKNAMHMIFPWGIKAFPFHPDVDKRLSGHWNWLWNEVITLNPIIDRWIKENNYVFIYDPSETLLPKNIEAPLHAIRREWDPITNKNADVSIQYYNVKGSENYEKFWKNITNLFMTKITKPSAEEDPSLKEVEKLLTLKEPGWVLLSKGRNVLLLDNMNIMSSVLLEYDRWRNDIVTKQGFDNAVIDYYDLKRSTTHRDCSHLHLSNIRSGEIPINVYCPEATCPLKMEIASINYRCCHGEHYKHGAEGAGEINVQVPVEN</sequence>
<accession>A0ACB9PGT2</accession>
<dbReference type="EMBL" id="CM039430">
    <property type="protein sequence ID" value="KAI4345740.1"/>
    <property type="molecule type" value="Genomic_DNA"/>
</dbReference>
<name>A0ACB9PGT2_BAUVA</name>